<dbReference type="RefSeq" id="WP_377242369.1">
    <property type="nucleotide sequence ID" value="NZ_JBHLXP010000001.1"/>
</dbReference>
<feature type="domain" description="N-acetyltransferase" evidence="3">
    <location>
        <begin position="9"/>
        <end position="160"/>
    </location>
</feature>
<accession>A0ABV6BE02</accession>
<evidence type="ECO:0000256" key="2">
    <source>
        <dbReference type="ARBA" id="ARBA00023315"/>
    </source>
</evidence>
<dbReference type="Pfam" id="PF00583">
    <property type="entry name" value="Acetyltransf_1"/>
    <property type="match status" value="1"/>
</dbReference>
<sequence length="168" mass="18680">MIETRIAGLSLRLATANDVPQILSFIRQLADYEKLLDMVVADEAKLTATLFGDKAYAEVVIADYQGKPAGFALFFHNYSTFLAKPGIYLEDLFVDPSLRGLGIGKALITYLATLAVQRDCGRLEWSVLDWNQPAIEFYQSLGAQMLHDWRINRVTGQTLQAMAGMFPG</sequence>
<dbReference type="EC" id="2.3.-.-" evidence="4"/>
<dbReference type="InterPro" id="IPR000182">
    <property type="entry name" value="GNAT_dom"/>
</dbReference>
<dbReference type="PANTHER" id="PTHR10545">
    <property type="entry name" value="DIAMINE N-ACETYLTRANSFERASE"/>
    <property type="match status" value="1"/>
</dbReference>
<keyword evidence="1 4" id="KW-0808">Transferase</keyword>
<evidence type="ECO:0000313" key="4">
    <source>
        <dbReference type="EMBL" id="MFC0048307.1"/>
    </source>
</evidence>
<dbReference type="InterPro" id="IPR016181">
    <property type="entry name" value="Acyl_CoA_acyltransferase"/>
</dbReference>
<dbReference type="GO" id="GO:0016746">
    <property type="term" value="F:acyltransferase activity"/>
    <property type="evidence" value="ECO:0007669"/>
    <property type="project" value="UniProtKB-KW"/>
</dbReference>
<keyword evidence="2 4" id="KW-0012">Acyltransferase</keyword>
<dbReference type="CDD" id="cd04301">
    <property type="entry name" value="NAT_SF"/>
    <property type="match status" value="1"/>
</dbReference>
<gene>
    <name evidence="4" type="ORF">ACFFJP_08400</name>
</gene>
<dbReference type="PANTHER" id="PTHR10545:SF29">
    <property type="entry name" value="GH14572P-RELATED"/>
    <property type="match status" value="1"/>
</dbReference>
<protein>
    <submittedName>
        <fullName evidence="4">GNAT family N-acetyltransferase</fullName>
        <ecNumber evidence="4">2.3.-.-</ecNumber>
    </submittedName>
</protein>
<name>A0ABV6BE02_9GAMM</name>
<dbReference type="EMBL" id="JBHLXP010000001">
    <property type="protein sequence ID" value="MFC0048307.1"/>
    <property type="molecule type" value="Genomic_DNA"/>
</dbReference>
<organism evidence="4 5">
    <name type="scientific">Rheinheimera tilapiae</name>
    <dbReference type="NCBI Taxonomy" id="875043"/>
    <lineage>
        <taxon>Bacteria</taxon>
        <taxon>Pseudomonadati</taxon>
        <taxon>Pseudomonadota</taxon>
        <taxon>Gammaproteobacteria</taxon>
        <taxon>Chromatiales</taxon>
        <taxon>Chromatiaceae</taxon>
        <taxon>Rheinheimera</taxon>
    </lineage>
</organism>
<evidence type="ECO:0000259" key="3">
    <source>
        <dbReference type="PROSITE" id="PS51186"/>
    </source>
</evidence>
<evidence type="ECO:0000256" key="1">
    <source>
        <dbReference type="ARBA" id="ARBA00022679"/>
    </source>
</evidence>
<keyword evidence="5" id="KW-1185">Reference proteome</keyword>
<reference evidence="4 5" key="1">
    <citation type="submission" date="2024-09" db="EMBL/GenBank/DDBJ databases">
        <authorList>
            <person name="Sun Q."/>
            <person name="Mori K."/>
        </authorList>
    </citation>
    <scope>NUCLEOTIDE SEQUENCE [LARGE SCALE GENOMIC DNA]</scope>
    <source>
        <strain evidence="4 5">KCTC 23315</strain>
    </source>
</reference>
<dbReference type="Gene3D" id="3.40.630.30">
    <property type="match status" value="1"/>
</dbReference>
<evidence type="ECO:0000313" key="5">
    <source>
        <dbReference type="Proteomes" id="UP001589813"/>
    </source>
</evidence>
<dbReference type="SUPFAM" id="SSF55729">
    <property type="entry name" value="Acyl-CoA N-acyltransferases (Nat)"/>
    <property type="match status" value="1"/>
</dbReference>
<comment type="caution">
    <text evidence="4">The sequence shown here is derived from an EMBL/GenBank/DDBJ whole genome shotgun (WGS) entry which is preliminary data.</text>
</comment>
<dbReference type="PROSITE" id="PS51186">
    <property type="entry name" value="GNAT"/>
    <property type="match status" value="1"/>
</dbReference>
<dbReference type="InterPro" id="IPR051016">
    <property type="entry name" value="Diverse_Substrate_AcTransf"/>
</dbReference>
<dbReference type="Proteomes" id="UP001589813">
    <property type="component" value="Unassembled WGS sequence"/>
</dbReference>
<proteinExistence type="predicted"/>